<dbReference type="InterPro" id="IPR002156">
    <property type="entry name" value="RNaseH_domain"/>
</dbReference>
<dbReference type="PANTHER" id="PTHR47074">
    <property type="entry name" value="BNAC02G40300D PROTEIN"/>
    <property type="match status" value="1"/>
</dbReference>
<dbReference type="InterPro" id="IPR036397">
    <property type="entry name" value="RNaseH_sf"/>
</dbReference>
<dbReference type="PANTHER" id="PTHR47074:SF48">
    <property type="entry name" value="POLYNUCLEOTIDYL TRANSFERASE, RIBONUCLEASE H-LIKE SUPERFAMILY PROTEIN"/>
    <property type="match status" value="1"/>
</dbReference>
<reference evidence="2 3" key="1">
    <citation type="journal article" date="2019" name="Genome Biol. Evol.">
        <title>Insights into the evolution of the New World diploid cottons (Gossypium, subgenus Houzingenia) based on genome sequencing.</title>
        <authorList>
            <person name="Grover C.E."/>
            <person name="Arick M.A. 2nd"/>
            <person name="Thrash A."/>
            <person name="Conover J.L."/>
            <person name="Sanders W.S."/>
            <person name="Peterson D.G."/>
            <person name="Frelichowski J.E."/>
            <person name="Scheffler J.A."/>
            <person name="Scheffler B.E."/>
            <person name="Wendel J.F."/>
        </authorList>
    </citation>
    <scope>NUCLEOTIDE SEQUENCE [LARGE SCALE GENOMIC DNA]</scope>
    <source>
        <strain evidence="2">5</strain>
        <tissue evidence="2">Leaf</tissue>
    </source>
</reference>
<dbReference type="GO" id="GO:0003676">
    <property type="term" value="F:nucleic acid binding"/>
    <property type="evidence" value="ECO:0007669"/>
    <property type="project" value="InterPro"/>
</dbReference>
<proteinExistence type="predicted"/>
<dbReference type="InterPro" id="IPR012337">
    <property type="entry name" value="RNaseH-like_sf"/>
</dbReference>
<name>A0A7J9BH72_GOSGO</name>
<dbReference type="InterPro" id="IPR052929">
    <property type="entry name" value="RNase_H-like_EbsB-rel"/>
</dbReference>
<gene>
    <name evidence="2" type="ORF">Gogos_019346</name>
</gene>
<protein>
    <recommendedName>
        <fullName evidence="1">RNase H type-1 domain-containing protein</fullName>
    </recommendedName>
</protein>
<organism evidence="2 3">
    <name type="scientific">Gossypium gossypioides</name>
    <name type="common">Mexican cotton</name>
    <name type="synonym">Selera gossypioides</name>
    <dbReference type="NCBI Taxonomy" id="34282"/>
    <lineage>
        <taxon>Eukaryota</taxon>
        <taxon>Viridiplantae</taxon>
        <taxon>Streptophyta</taxon>
        <taxon>Embryophyta</taxon>
        <taxon>Tracheophyta</taxon>
        <taxon>Spermatophyta</taxon>
        <taxon>Magnoliopsida</taxon>
        <taxon>eudicotyledons</taxon>
        <taxon>Gunneridae</taxon>
        <taxon>Pentapetalae</taxon>
        <taxon>rosids</taxon>
        <taxon>malvids</taxon>
        <taxon>Malvales</taxon>
        <taxon>Malvaceae</taxon>
        <taxon>Malvoideae</taxon>
        <taxon>Gossypium</taxon>
    </lineage>
</organism>
<dbReference type="Proteomes" id="UP000593579">
    <property type="component" value="Unassembled WGS sequence"/>
</dbReference>
<evidence type="ECO:0000313" key="2">
    <source>
        <dbReference type="EMBL" id="MBA0735502.1"/>
    </source>
</evidence>
<comment type="caution">
    <text evidence="2">The sequence shown here is derived from an EMBL/GenBank/DDBJ whole genome shotgun (WGS) entry which is preliminary data.</text>
</comment>
<keyword evidence="3" id="KW-1185">Reference proteome</keyword>
<evidence type="ECO:0000259" key="1">
    <source>
        <dbReference type="Pfam" id="PF13456"/>
    </source>
</evidence>
<dbReference type="OrthoDB" id="999038at2759"/>
<dbReference type="GO" id="GO:0004523">
    <property type="term" value="F:RNA-DNA hybrid ribonuclease activity"/>
    <property type="evidence" value="ECO:0007669"/>
    <property type="project" value="InterPro"/>
</dbReference>
<dbReference type="SUPFAM" id="SSF53098">
    <property type="entry name" value="Ribonuclease H-like"/>
    <property type="match status" value="1"/>
</dbReference>
<dbReference type="Pfam" id="PF13456">
    <property type="entry name" value="RVT_3"/>
    <property type="match status" value="1"/>
</dbReference>
<dbReference type="Gene3D" id="3.30.420.10">
    <property type="entry name" value="Ribonuclease H-like superfamily/Ribonuclease H"/>
    <property type="match status" value="1"/>
</dbReference>
<accession>A0A7J9BH72</accession>
<feature type="domain" description="RNase H type-1" evidence="1">
    <location>
        <begin position="100"/>
        <end position="176"/>
    </location>
</feature>
<sequence length="200" mass="22415">TLIRALKDCPTACTIVALGGLDNRLLVGEYSCCIDWIEDVMRVLDMKVVTDFITTLWNSWNNRNNFVFRGKEDDARSLLPITPANKNWVKPLCDFVKIHFDATVSNNKIGYGAIARDSDGFVLGGGGGFKDVEMSAEWAELFAFKESLKIAFSFNISKVIFGTDYASLVNRVKTRGKDITMMGYRIGEACKYMEILILLL</sequence>
<dbReference type="AlphaFoldDB" id="A0A7J9BH72"/>
<dbReference type="EMBL" id="JABEZY010000003">
    <property type="protein sequence ID" value="MBA0735502.1"/>
    <property type="molecule type" value="Genomic_DNA"/>
</dbReference>
<evidence type="ECO:0000313" key="3">
    <source>
        <dbReference type="Proteomes" id="UP000593579"/>
    </source>
</evidence>
<feature type="non-terminal residue" evidence="2">
    <location>
        <position position="1"/>
    </location>
</feature>